<feature type="region of interest" description="Disordered" evidence="1">
    <location>
        <begin position="167"/>
        <end position="198"/>
    </location>
</feature>
<sequence length="293" mass="29914">MDATTGTLKVPGATLYHEVRGHGPVLLVISGGVMDSAVLTGFAESLAGRYTVVTYDRRGNSRSPLDGPDADQDVATHAGDARRLLAGVTDAPAHVLGVSSGGLIALELAARHPGAVRSVVAHEPVAFELLPEAALLREGFDDVRRTARDRGVGPAMEKFAALLDLDEEDGGAGAESGESGDGGESGDAAGPLGEPDPATLEMFARMGRNAAFMLAHEAVPFTRHLPDLDALKALAPRLVIGVGAESEGQLPHRAGAALAARLGLAPVAFPGGHGGFTSRPGPFADVLHRALGG</sequence>
<dbReference type="GO" id="GO:0004806">
    <property type="term" value="F:triacylglycerol lipase activity"/>
    <property type="evidence" value="ECO:0007669"/>
    <property type="project" value="TreeGrafter"/>
</dbReference>
<accession>A0A3A4ASB3</accession>
<keyword evidence="3" id="KW-0378">Hydrolase</keyword>
<dbReference type="AlphaFoldDB" id="A0A3A4ASB3"/>
<proteinExistence type="predicted"/>
<dbReference type="RefSeq" id="WP_119930063.1">
    <property type="nucleotide sequence ID" value="NZ_QZEY01000016.1"/>
</dbReference>
<dbReference type="EMBL" id="QZEY01000016">
    <property type="protein sequence ID" value="RJL24208.1"/>
    <property type="molecule type" value="Genomic_DNA"/>
</dbReference>
<comment type="caution">
    <text evidence="3">The sequence shown here is derived from an EMBL/GenBank/DDBJ whole genome shotgun (WGS) entry which is preliminary data.</text>
</comment>
<dbReference type="Gene3D" id="3.40.50.1820">
    <property type="entry name" value="alpha/beta hydrolase"/>
    <property type="match status" value="1"/>
</dbReference>
<reference evidence="3 4" key="1">
    <citation type="submission" date="2018-09" db="EMBL/GenBank/DDBJ databases">
        <title>YIM 75507 draft genome.</title>
        <authorList>
            <person name="Tang S."/>
            <person name="Feng Y."/>
        </authorList>
    </citation>
    <scope>NUCLEOTIDE SEQUENCE [LARGE SCALE GENOMIC DNA]</scope>
    <source>
        <strain evidence="3 4">YIM 75507</strain>
    </source>
</reference>
<evidence type="ECO:0000259" key="2">
    <source>
        <dbReference type="Pfam" id="PF00561"/>
    </source>
</evidence>
<dbReference type="InterPro" id="IPR000073">
    <property type="entry name" value="AB_hydrolase_1"/>
</dbReference>
<protein>
    <submittedName>
        <fullName evidence="3">Alpha/beta fold hydrolase</fullName>
    </submittedName>
</protein>
<evidence type="ECO:0000313" key="4">
    <source>
        <dbReference type="Proteomes" id="UP000265768"/>
    </source>
</evidence>
<gene>
    <name evidence="3" type="ORF">D5H75_30685</name>
</gene>
<dbReference type="PANTHER" id="PTHR43433">
    <property type="entry name" value="HYDROLASE, ALPHA/BETA FOLD FAMILY PROTEIN"/>
    <property type="match status" value="1"/>
</dbReference>
<dbReference type="Pfam" id="PF00561">
    <property type="entry name" value="Abhydrolase_1"/>
    <property type="match status" value="1"/>
</dbReference>
<dbReference type="OrthoDB" id="3210164at2"/>
<dbReference type="PANTHER" id="PTHR43433:SF5">
    <property type="entry name" value="AB HYDROLASE-1 DOMAIN-CONTAINING PROTEIN"/>
    <property type="match status" value="1"/>
</dbReference>
<name>A0A3A4ASB3_9ACTN</name>
<evidence type="ECO:0000313" key="3">
    <source>
        <dbReference type="EMBL" id="RJL24208.1"/>
    </source>
</evidence>
<dbReference type="InterPro" id="IPR050471">
    <property type="entry name" value="AB_hydrolase"/>
</dbReference>
<dbReference type="GO" id="GO:0046503">
    <property type="term" value="P:glycerolipid catabolic process"/>
    <property type="evidence" value="ECO:0007669"/>
    <property type="project" value="TreeGrafter"/>
</dbReference>
<feature type="compositionally biased region" description="Gly residues" evidence="1">
    <location>
        <begin position="171"/>
        <end position="185"/>
    </location>
</feature>
<dbReference type="SUPFAM" id="SSF53474">
    <property type="entry name" value="alpha/beta-Hydrolases"/>
    <property type="match status" value="1"/>
</dbReference>
<dbReference type="Proteomes" id="UP000265768">
    <property type="component" value="Unassembled WGS sequence"/>
</dbReference>
<keyword evidence="4" id="KW-1185">Reference proteome</keyword>
<organism evidence="3 4">
    <name type="scientific">Bailinhaonella thermotolerans</name>
    <dbReference type="NCBI Taxonomy" id="1070861"/>
    <lineage>
        <taxon>Bacteria</taxon>
        <taxon>Bacillati</taxon>
        <taxon>Actinomycetota</taxon>
        <taxon>Actinomycetes</taxon>
        <taxon>Streptosporangiales</taxon>
        <taxon>Streptosporangiaceae</taxon>
        <taxon>Bailinhaonella</taxon>
    </lineage>
</organism>
<feature type="domain" description="AB hydrolase-1" evidence="2">
    <location>
        <begin position="24"/>
        <end position="149"/>
    </location>
</feature>
<dbReference type="InterPro" id="IPR029058">
    <property type="entry name" value="AB_hydrolase_fold"/>
</dbReference>
<evidence type="ECO:0000256" key="1">
    <source>
        <dbReference type="SAM" id="MobiDB-lite"/>
    </source>
</evidence>